<accession>A0A561SE30</accession>
<gene>
    <name evidence="5" type="ORF">FHX73_16246</name>
</gene>
<dbReference type="Pfam" id="PF00571">
    <property type="entry name" value="CBS"/>
    <property type="match status" value="2"/>
</dbReference>
<comment type="caution">
    <text evidence="5">The sequence shown here is derived from an EMBL/GenBank/DDBJ whole genome shotgun (WGS) entry which is preliminary data.</text>
</comment>
<keyword evidence="1 2" id="KW-0129">CBS domain</keyword>
<sequence length="212" mass="22332">MTPHTGTDRPDPAARQVRNWMSPSAVAVTTDTDFGTMIAALTATQRGILPVVQVGGEVVGVVAASDLLRAFSRDEEGRSEDGTITAEELMTEPAVTVRQDQTIDDAAGFLRADGLHHLPVVDATGRLVGLLSLVQLLEALKQDDDALSDAAVRLALAADSGVAPNSLRVRCERGRLTLAGRTATRAQAAGLAARVAELPGLVKLVDRLHWAD</sequence>
<dbReference type="EMBL" id="VIWT01000006">
    <property type="protein sequence ID" value="TWF73095.1"/>
    <property type="molecule type" value="Genomic_DNA"/>
</dbReference>
<evidence type="ECO:0000256" key="1">
    <source>
        <dbReference type="ARBA" id="ARBA00023122"/>
    </source>
</evidence>
<dbReference type="AlphaFoldDB" id="A0A561SE30"/>
<feature type="domain" description="CBS" evidence="4">
    <location>
        <begin position="90"/>
        <end position="146"/>
    </location>
</feature>
<evidence type="ECO:0000313" key="6">
    <source>
        <dbReference type="Proteomes" id="UP000317940"/>
    </source>
</evidence>
<evidence type="ECO:0000259" key="4">
    <source>
        <dbReference type="PROSITE" id="PS51371"/>
    </source>
</evidence>
<keyword evidence="6" id="KW-1185">Reference proteome</keyword>
<dbReference type="SUPFAM" id="SSF54631">
    <property type="entry name" value="CBS-domain pair"/>
    <property type="match status" value="1"/>
</dbReference>
<name>A0A561SE30_9ACTN</name>
<evidence type="ECO:0000256" key="2">
    <source>
        <dbReference type="PROSITE-ProRule" id="PRU00703"/>
    </source>
</evidence>
<proteinExistence type="predicted"/>
<dbReference type="InterPro" id="IPR007055">
    <property type="entry name" value="BON_dom"/>
</dbReference>
<feature type="domain" description="BON" evidence="3">
    <location>
        <begin position="144"/>
        <end position="212"/>
    </location>
</feature>
<dbReference type="RefSeq" id="WP_170305303.1">
    <property type="nucleotide sequence ID" value="NZ_BAAAMZ010000005.1"/>
</dbReference>
<dbReference type="SMART" id="SM00116">
    <property type="entry name" value="CBS"/>
    <property type="match status" value="2"/>
</dbReference>
<dbReference type="Gene3D" id="3.10.580.10">
    <property type="entry name" value="CBS-domain"/>
    <property type="match status" value="1"/>
</dbReference>
<dbReference type="PANTHER" id="PTHR43080:SF29">
    <property type="entry name" value="OS02G0818000 PROTEIN"/>
    <property type="match status" value="1"/>
</dbReference>
<dbReference type="InterPro" id="IPR051257">
    <property type="entry name" value="Diverse_CBS-Domain"/>
</dbReference>
<reference evidence="5 6" key="1">
    <citation type="submission" date="2019-06" db="EMBL/GenBank/DDBJ databases">
        <title>Sequencing the genomes of 1000 actinobacteria strains.</title>
        <authorList>
            <person name="Klenk H.-P."/>
        </authorList>
    </citation>
    <scope>NUCLEOTIDE SEQUENCE [LARGE SCALE GENOMIC DNA]</scope>
    <source>
        <strain evidence="5 6">DSM 44826</strain>
    </source>
</reference>
<protein>
    <submittedName>
        <fullName evidence="5">CBS domain protein</fullName>
    </submittedName>
</protein>
<dbReference type="PROSITE" id="PS51371">
    <property type="entry name" value="CBS"/>
    <property type="match status" value="2"/>
</dbReference>
<evidence type="ECO:0000313" key="5">
    <source>
        <dbReference type="EMBL" id="TWF73095.1"/>
    </source>
</evidence>
<dbReference type="InterPro" id="IPR000644">
    <property type="entry name" value="CBS_dom"/>
</dbReference>
<dbReference type="PANTHER" id="PTHR43080">
    <property type="entry name" value="CBS DOMAIN-CONTAINING PROTEIN CBSX3, MITOCHONDRIAL"/>
    <property type="match status" value="1"/>
</dbReference>
<feature type="domain" description="CBS" evidence="4">
    <location>
        <begin position="21"/>
        <end position="80"/>
    </location>
</feature>
<dbReference type="PROSITE" id="PS50914">
    <property type="entry name" value="BON"/>
    <property type="match status" value="1"/>
</dbReference>
<dbReference type="InterPro" id="IPR046342">
    <property type="entry name" value="CBS_dom_sf"/>
</dbReference>
<dbReference type="Proteomes" id="UP000317940">
    <property type="component" value="Unassembled WGS sequence"/>
</dbReference>
<evidence type="ECO:0000259" key="3">
    <source>
        <dbReference type="PROSITE" id="PS50914"/>
    </source>
</evidence>
<organism evidence="5 6">
    <name type="scientific">Kitasatospora viridis</name>
    <dbReference type="NCBI Taxonomy" id="281105"/>
    <lineage>
        <taxon>Bacteria</taxon>
        <taxon>Bacillati</taxon>
        <taxon>Actinomycetota</taxon>
        <taxon>Actinomycetes</taxon>
        <taxon>Kitasatosporales</taxon>
        <taxon>Streptomycetaceae</taxon>
        <taxon>Kitasatospora</taxon>
    </lineage>
</organism>